<evidence type="ECO:0008006" key="5">
    <source>
        <dbReference type="Google" id="ProtNLM"/>
    </source>
</evidence>
<feature type="transmembrane region" description="Helical" evidence="2">
    <location>
        <begin position="456"/>
        <end position="478"/>
    </location>
</feature>
<keyword evidence="2" id="KW-1133">Transmembrane helix</keyword>
<evidence type="ECO:0000256" key="2">
    <source>
        <dbReference type="SAM" id="Phobius"/>
    </source>
</evidence>
<feature type="region of interest" description="Disordered" evidence="1">
    <location>
        <begin position="1"/>
        <end position="120"/>
    </location>
</feature>
<protein>
    <recommendedName>
        <fullName evidence="5">G-protein coupled receptors family 2 profile 2 domain-containing protein</fullName>
    </recommendedName>
</protein>
<feature type="compositionally biased region" description="Low complexity" evidence="1">
    <location>
        <begin position="91"/>
        <end position="109"/>
    </location>
</feature>
<gene>
    <name evidence="3" type="ORF">OESDEN_08655</name>
</gene>
<keyword evidence="2" id="KW-0812">Transmembrane</keyword>
<keyword evidence="4" id="KW-1185">Reference proteome</keyword>
<evidence type="ECO:0000313" key="3">
    <source>
        <dbReference type="EMBL" id="KHJ91481.1"/>
    </source>
</evidence>
<keyword evidence="2" id="KW-0472">Membrane</keyword>
<feature type="compositionally biased region" description="Low complexity" evidence="1">
    <location>
        <begin position="62"/>
        <end position="77"/>
    </location>
</feature>
<dbReference type="OrthoDB" id="5853840at2759"/>
<feature type="compositionally biased region" description="Polar residues" evidence="1">
    <location>
        <begin position="1"/>
        <end position="42"/>
    </location>
</feature>
<reference evidence="3 4" key="1">
    <citation type="submission" date="2014-03" db="EMBL/GenBank/DDBJ databases">
        <title>Draft genome of the hookworm Oesophagostomum dentatum.</title>
        <authorList>
            <person name="Mitreva M."/>
        </authorList>
    </citation>
    <scope>NUCLEOTIDE SEQUENCE [LARGE SCALE GENOMIC DNA]</scope>
    <source>
        <strain evidence="3 4">OD-Hann</strain>
    </source>
</reference>
<evidence type="ECO:0000313" key="4">
    <source>
        <dbReference type="Proteomes" id="UP000053660"/>
    </source>
</evidence>
<dbReference type="PANTHER" id="PTHR47767:SF1">
    <property type="entry name" value="ADHESION G PROTEIN-COUPLED RECEPTOR G7"/>
    <property type="match status" value="1"/>
</dbReference>
<proteinExistence type="predicted"/>
<evidence type="ECO:0000256" key="1">
    <source>
        <dbReference type="SAM" id="MobiDB-lite"/>
    </source>
</evidence>
<dbReference type="EMBL" id="KN552030">
    <property type="protein sequence ID" value="KHJ91481.1"/>
    <property type="molecule type" value="Genomic_DNA"/>
</dbReference>
<organism evidence="3 4">
    <name type="scientific">Oesophagostomum dentatum</name>
    <name type="common">Nodular worm</name>
    <dbReference type="NCBI Taxonomy" id="61180"/>
    <lineage>
        <taxon>Eukaryota</taxon>
        <taxon>Metazoa</taxon>
        <taxon>Ecdysozoa</taxon>
        <taxon>Nematoda</taxon>
        <taxon>Chromadorea</taxon>
        <taxon>Rhabditida</taxon>
        <taxon>Rhabditina</taxon>
        <taxon>Rhabditomorpha</taxon>
        <taxon>Strongyloidea</taxon>
        <taxon>Strongylidae</taxon>
        <taxon>Oesophagostomum</taxon>
    </lineage>
</organism>
<dbReference type="AlphaFoldDB" id="A0A0B1T5Q4"/>
<dbReference type="Proteomes" id="UP000053660">
    <property type="component" value="Unassembled WGS sequence"/>
</dbReference>
<sequence length="505" mass="55262">MDSTPFDTKSPNTTSSAGLTSTKSGKPTVLLRTSSAAPNSSSAKRDGTPSALTTTPLCWNIPTKSTPPTETTKVSPSHTATSPSTVTLGNTTTSFYTSRTTTENDSSETTTRDETASIYPNTSSMETVTTTPTLARWTTPSTDDLKELSEKEVDLKNVSKVLNETLQYSEQRTELKADQIEEITTILEKCANLSGIQPEDSQKVLLNIDCILSADVSQIKASGNSSQSSSEDTLGLVDNGRSFDLLKGPIPGKDDQNSIVMSTANICNIGLRASHMFMTIYRNRKLFMGPKQYNTYNATRTIAQRSALPRAHDSVLLTIFQALRLIASITISGKYVSLILAPPTAVTISLILPFTASLLLLILTNFFHRGDCFCWVRPDYIVYAVIIPTSVVILNAVVCTIIMCRKLFGNGGWSGAVRHHRIRTASRIGAVFVMQISLGMPWALQYLTLYSPSATIWHYVFTIVMGSQGTVLAVLFFFKRRQSTSFYRRSVVTRLTNVESSSDIT</sequence>
<accession>A0A0B1T5Q4</accession>
<feature type="compositionally biased region" description="Polar residues" evidence="1">
    <location>
        <begin position="78"/>
        <end position="90"/>
    </location>
</feature>
<dbReference type="Gene3D" id="1.20.1070.10">
    <property type="entry name" value="Rhodopsin 7-helix transmembrane proteins"/>
    <property type="match status" value="1"/>
</dbReference>
<feature type="transmembrane region" description="Helical" evidence="2">
    <location>
        <begin position="345"/>
        <end position="368"/>
    </location>
</feature>
<dbReference type="PANTHER" id="PTHR47767">
    <property type="entry name" value="ADHESION G PROTEIN-COUPLED RECEPTOR G7"/>
    <property type="match status" value="1"/>
</dbReference>
<dbReference type="InterPro" id="IPR053066">
    <property type="entry name" value="ADGR_G7"/>
</dbReference>
<name>A0A0B1T5Q4_OESDE</name>
<feature type="transmembrane region" description="Helical" evidence="2">
    <location>
        <begin position="380"/>
        <end position="404"/>
    </location>
</feature>